<dbReference type="SMR" id="A0A1H6EEW3"/>
<dbReference type="InterPro" id="IPR036388">
    <property type="entry name" value="WH-like_DNA-bd_sf"/>
</dbReference>
<dbReference type="GO" id="GO:0003700">
    <property type="term" value="F:DNA-binding transcription factor activity"/>
    <property type="evidence" value="ECO:0007669"/>
    <property type="project" value="InterPro"/>
</dbReference>
<dbReference type="Proteomes" id="UP000236729">
    <property type="component" value="Unassembled WGS sequence"/>
</dbReference>
<feature type="domain" description="HTH deoR-type" evidence="3">
    <location>
        <begin position="4"/>
        <end position="63"/>
    </location>
</feature>
<name>A0A1H6EEW3_9PSEU</name>
<dbReference type="PANTHER" id="PTHR34580:SF3">
    <property type="entry name" value="PROTEIN PAFB"/>
    <property type="match status" value="1"/>
</dbReference>
<dbReference type="AlphaFoldDB" id="A0A1H6EEW3"/>
<keyword evidence="5" id="KW-0238">DNA-binding</keyword>
<keyword evidence="1" id="KW-0805">Transcription regulation</keyword>
<dbReference type="PIRSF" id="PIRSF016838">
    <property type="entry name" value="PafC"/>
    <property type="match status" value="1"/>
</dbReference>
<dbReference type="SUPFAM" id="SSF46785">
    <property type="entry name" value="Winged helix' DNA-binding domain"/>
    <property type="match status" value="1"/>
</dbReference>
<evidence type="ECO:0000313" key="5">
    <source>
        <dbReference type="EMBL" id="SFD20290.1"/>
    </source>
</evidence>
<sequence length="325" mass="35632">MTRPIARVLALLEILQRGGTRTVAELAERLDVDERTVRRYVGHLLDLDIPVRSVRGRHGGYRLAPGYRMPPLMLTDEEALAVLLGLVAGRRAGLLSTSAAAAESAVAKVRRVLPGALGRRLDALLEIADFTAPARSALTAEAEVLLTVAEAARDRRPVDLGYTAGHGGASERVVHPYGVVAHSGRWYLTGFDSASEQVRTFRVDRITTVELRPGTFDAPTGFDPAERVLTAIAETPYEHEVSVRIRATPEQIRSVLPPSVAKLEQIDPGTPWFRARIRAQRLEWIPPLLAALDRPFVIERPDALRDLVRALASRLADHADARQEG</sequence>
<reference evidence="6 7" key="1">
    <citation type="submission" date="2016-10" db="EMBL/GenBank/DDBJ databases">
        <authorList>
            <person name="Varghese N."/>
            <person name="Submissions S."/>
        </authorList>
    </citation>
    <scope>NUCLEOTIDE SEQUENCE [LARGE SCALE GENOMIC DNA]</scope>
    <source>
        <strain evidence="7">ATCC 20501</strain>
        <strain evidence="5 6">CGMCC 4.3529</strain>
    </source>
</reference>
<dbReference type="Pfam" id="PF08279">
    <property type="entry name" value="HTH_11"/>
    <property type="match status" value="1"/>
</dbReference>
<dbReference type="GO" id="GO:0003677">
    <property type="term" value="F:DNA binding"/>
    <property type="evidence" value="ECO:0007669"/>
    <property type="project" value="UniProtKB-KW"/>
</dbReference>
<dbReference type="InterPro" id="IPR013196">
    <property type="entry name" value="HTH_11"/>
</dbReference>
<dbReference type="PROSITE" id="PS52050">
    <property type="entry name" value="WYL"/>
    <property type="match status" value="1"/>
</dbReference>
<dbReference type="InterPro" id="IPR051534">
    <property type="entry name" value="CBASS_pafABC_assoc_protein"/>
</dbReference>
<protein>
    <submittedName>
        <fullName evidence="4 5">Transcriptional regulator</fullName>
    </submittedName>
</protein>
<dbReference type="Pfam" id="PF25583">
    <property type="entry name" value="WCX"/>
    <property type="match status" value="1"/>
</dbReference>
<dbReference type="EMBL" id="FOME01000003">
    <property type="protein sequence ID" value="SFD20290.1"/>
    <property type="molecule type" value="Genomic_DNA"/>
</dbReference>
<keyword evidence="2" id="KW-0804">Transcription</keyword>
<dbReference type="Proteomes" id="UP000199690">
    <property type="component" value="Unassembled WGS sequence"/>
</dbReference>
<evidence type="ECO:0000313" key="4">
    <source>
        <dbReference type="EMBL" id="SEG96347.1"/>
    </source>
</evidence>
<dbReference type="Gene3D" id="1.10.10.10">
    <property type="entry name" value="Winged helix-like DNA-binding domain superfamily/Winged helix DNA-binding domain"/>
    <property type="match status" value="1"/>
</dbReference>
<dbReference type="InterPro" id="IPR028349">
    <property type="entry name" value="PafC-like"/>
</dbReference>
<dbReference type="InterPro" id="IPR057727">
    <property type="entry name" value="WCX_dom"/>
</dbReference>
<dbReference type="InterPro" id="IPR036390">
    <property type="entry name" value="WH_DNA-bd_sf"/>
</dbReference>
<dbReference type="RefSeq" id="WP_177247517.1">
    <property type="nucleotide sequence ID" value="NZ_FNVB01000011.1"/>
</dbReference>
<dbReference type="PROSITE" id="PS51000">
    <property type="entry name" value="HTH_DEOR_2"/>
    <property type="match status" value="1"/>
</dbReference>
<keyword evidence="6" id="KW-1185">Reference proteome</keyword>
<dbReference type="Pfam" id="PF13280">
    <property type="entry name" value="WYL"/>
    <property type="match status" value="1"/>
</dbReference>
<organism evidence="4 7">
    <name type="scientific">Saccharopolyspora kobensis</name>
    <dbReference type="NCBI Taxonomy" id="146035"/>
    <lineage>
        <taxon>Bacteria</taxon>
        <taxon>Bacillati</taxon>
        <taxon>Actinomycetota</taxon>
        <taxon>Actinomycetes</taxon>
        <taxon>Pseudonocardiales</taxon>
        <taxon>Pseudonocardiaceae</taxon>
        <taxon>Saccharopolyspora</taxon>
    </lineage>
</organism>
<evidence type="ECO:0000313" key="6">
    <source>
        <dbReference type="Proteomes" id="UP000199690"/>
    </source>
</evidence>
<dbReference type="InterPro" id="IPR026881">
    <property type="entry name" value="WYL_dom"/>
</dbReference>
<dbReference type="PANTHER" id="PTHR34580">
    <property type="match status" value="1"/>
</dbReference>
<accession>A0A1H6EEW3</accession>
<evidence type="ECO:0000259" key="3">
    <source>
        <dbReference type="PROSITE" id="PS51000"/>
    </source>
</evidence>
<gene>
    <name evidence="4" type="ORF">SAMN02982929_06378</name>
    <name evidence="5" type="ORF">SAMN05216506_10348</name>
</gene>
<accession>A0A1I1QQF2</accession>
<dbReference type="InterPro" id="IPR001034">
    <property type="entry name" value="DeoR_HTH"/>
</dbReference>
<evidence type="ECO:0000256" key="1">
    <source>
        <dbReference type="ARBA" id="ARBA00023015"/>
    </source>
</evidence>
<dbReference type="EMBL" id="FNVB01000011">
    <property type="protein sequence ID" value="SEG96347.1"/>
    <property type="molecule type" value="Genomic_DNA"/>
</dbReference>
<proteinExistence type="predicted"/>
<evidence type="ECO:0000313" key="7">
    <source>
        <dbReference type="Proteomes" id="UP000236729"/>
    </source>
</evidence>
<evidence type="ECO:0000256" key="2">
    <source>
        <dbReference type="ARBA" id="ARBA00023163"/>
    </source>
</evidence>
<reference evidence="4" key="2">
    <citation type="submission" date="2016-10" db="EMBL/GenBank/DDBJ databases">
        <authorList>
            <person name="de Groot N.N."/>
        </authorList>
    </citation>
    <scope>NUCLEOTIDE SEQUENCE [LARGE SCALE GENOMIC DNA]</scope>
    <source>
        <strain evidence="4">ATCC 20501</strain>
    </source>
</reference>